<protein>
    <submittedName>
        <fullName evidence="1">Uncharacterized protein</fullName>
    </submittedName>
</protein>
<comment type="caution">
    <text evidence="1">The sequence shown here is derived from an EMBL/GenBank/DDBJ whole genome shotgun (WGS) entry which is preliminary data.</text>
</comment>
<name>A0A0F9N9M3_9ZZZZ</name>
<organism evidence="1">
    <name type="scientific">marine sediment metagenome</name>
    <dbReference type="NCBI Taxonomy" id="412755"/>
    <lineage>
        <taxon>unclassified sequences</taxon>
        <taxon>metagenomes</taxon>
        <taxon>ecological metagenomes</taxon>
    </lineage>
</organism>
<gene>
    <name evidence="1" type="ORF">LCGC14_1288780</name>
</gene>
<accession>A0A0F9N9M3</accession>
<evidence type="ECO:0000313" key="1">
    <source>
        <dbReference type="EMBL" id="KKM85460.1"/>
    </source>
</evidence>
<dbReference type="EMBL" id="LAZR01007407">
    <property type="protein sequence ID" value="KKM85460.1"/>
    <property type="molecule type" value="Genomic_DNA"/>
</dbReference>
<sequence>MQIPLDKNVDFITDIPYTLSFVIRKRVQIDSLNEMPKDKRPPELMIWDGTSDEIESWIDKVYDRKDNTPDGIYIDIKDDEIEG</sequence>
<proteinExistence type="predicted"/>
<reference evidence="1" key="1">
    <citation type="journal article" date="2015" name="Nature">
        <title>Complex archaea that bridge the gap between prokaryotes and eukaryotes.</title>
        <authorList>
            <person name="Spang A."/>
            <person name="Saw J.H."/>
            <person name="Jorgensen S.L."/>
            <person name="Zaremba-Niedzwiedzka K."/>
            <person name="Martijn J."/>
            <person name="Lind A.E."/>
            <person name="van Eijk R."/>
            <person name="Schleper C."/>
            <person name="Guy L."/>
            <person name="Ettema T.J."/>
        </authorList>
    </citation>
    <scope>NUCLEOTIDE SEQUENCE</scope>
</reference>
<dbReference type="AlphaFoldDB" id="A0A0F9N9M3"/>